<organism evidence="2 3">
    <name type="scientific">Neorhizobium alkalisoli</name>
    <dbReference type="NCBI Taxonomy" id="528178"/>
    <lineage>
        <taxon>Bacteria</taxon>
        <taxon>Pseudomonadati</taxon>
        <taxon>Pseudomonadota</taxon>
        <taxon>Alphaproteobacteria</taxon>
        <taxon>Hyphomicrobiales</taxon>
        <taxon>Rhizobiaceae</taxon>
        <taxon>Rhizobium/Agrobacterium group</taxon>
        <taxon>Neorhizobium</taxon>
    </lineage>
</organism>
<dbReference type="Proteomes" id="UP000320653">
    <property type="component" value="Unassembled WGS sequence"/>
</dbReference>
<dbReference type="AlphaFoldDB" id="A0A561PZ46"/>
<dbReference type="InterPro" id="IPR002750">
    <property type="entry name" value="CobE/GbiG_C"/>
</dbReference>
<dbReference type="RefSeq" id="WP_186458514.1">
    <property type="nucleotide sequence ID" value="NZ_VIWP01000020.1"/>
</dbReference>
<dbReference type="InterPro" id="IPR036518">
    <property type="entry name" value="CobE/GbiG_C_sf"/>
</dbReference>
<evidence type="ECO:0000259" key="1">
    <source>
        <dbReference type="Pfam" id="PF01890"/>
    </source>
</evidence>
<dbReference type="Pfam" id="PF01890">
    <property type="entry name" value="CbiG_C"/>
    <property type="match status" value="1"/>
</dbReference>
<dbReference type="SUPFAM" id="SSF159664">
    <property type="entry name" value="CobE/GbiG C-terminal domain-like"/>
    <property type="match status" value="1"/>
</dbReference>
<dbReference type="GO" id="GO:0016787">
    <property type="term" value="F:hydrolase activity"/>
    <property type="evidence" value="ECO:0007669"/>
    <property type="project" value="UniProtKB-KW"/>
</dbReference>
<reference evidence="2 3" key="1">
    <citation type="submission" date="2019-06" db="EMBL/GenBank/DDBJ databases">
        <title>Sorghum-associated microbial communities from plants grown in Nebraska, USA.</title>
        <authorList>
            <person name="Schachtman D."/>
        </authorList>
    </citation>
    <scope>NUCLEOTIDE SEQUENCE [LARGE SCALE GENOMIC DNA]</scope>
    <source>
        <strain evidence="2 3">1225</strain>
    </source>
</reference>
<sequence>MNGMIIAGLGCRKGSSVDELLSALDAACIEARISRGDVAALATGEIKREEPGMLELAKKLGMVLHIVGDDALMQAEPRTKTVSRHNLAKTLSSSLSEAAALAVAGETAEIIVPRLISHGATCALAQGKANAKEPAGEQA</sequence>
<dbReference type="Gene3D" id="3.30.420.180">
    <property type="entry name" value="CobE/GbiG C-terminal domain"/>
    <property type="match status" value="1"/>
</dbReference>
<dbReference type="InterPro" id="IPR052553">
    <property type="entry name" value="CbiG_hydrolase"/>
</dbReference>
<dbReference type="EMBL" id="VIWP01000020">
    <property type="protein sequence ID" value="TWF43390.1"/>
    <property type="molecule type" value="Genomic_DNA"/>
</dbReference>
<dbReference type="GO" id="GO:0009236">
    <property type="term" value="P:cobalamin biosynthetic process"/>
    <property type="evidence" value="ECO:0007669"/>
    <property type="project" value="InterPro"/>
</dbReference>
<protein>
    <submittedName>
        <fullName evidence="2">Cobalt-precorrin 5A hydrolase</fullName>
    </submittedName>
</protein>
<gene>
    <name evidence="2" type="ORF">FHW37_12015</name>
</gene>
<keyword evidence="2" id="KW-0378">Hydrolase</keyword>
<dbReference type="PANTHER" id="PTHR37477:SF1">
    <property type="entry name" value="COBALT-PRECORRIN-5A HYDROLASE"/>
    <property type="match status" value="1"/>
</dbReference>
<accession>A0A561PZ46</accession>
<name>A0A561PZ46_9HYPH</name>
<keyword evidence="3" id="KW-1185">Reference proteome</keyword>
<feature type="domain" description="CobE/GbiG C-terminal" evidence="1">
    <location>
        <begin position="5"/>
        <end position="125"/>
    </location>
</feature>
<proteinExistence type="predicted"/>
<comment type="caution">
    <text evidence="2">The sequence shown here is derived from an EMBL/GenBank/DDBJ whole genome shotgun (WGS) entry which is preliminary data.</text>
</comment>
<evidence type="ECO:0000313" key="3">
    <source>
        <dbReference type="Proteomes" id="UP000320653"/>
    </source>
</evidence>
<evidence type="ECO:0000313" key="2">
    <source>
        <dbReference type="EMBL" id="TWF43390.1"/>
    </source>
</evidence>
<dbReference type="PANTHER" id="PTHR37477">
    <property type="entry name" value="COBALT-PRECORRIN-5A HYDROLASE"/>
    <property type="match status" value="1"/>
</dbReference>